<dbReference type="AlphaFoldDB" id="A0ABC9B0I4"/>
<dbReference type="EMBL" id="OZ075134">
    <property type="protein sequence ID" value="CAL4990268.1"/>
    <property type="molecule type" value="Genomic_DNA"/>
</dbReference>
<dbReference type="InterPro" id="IPR001810">
    <property type="entry name" value="F-box_dom"/>
</dbReference>
<reference evidence="2" key="1">
    <citation type="submission" date="2024-10" db="EMBL/GenBank/DDBJ databases">
        <authorList>
            <person name="Ryan C."/>
        </authorList>
    </citation>
    <scope>NUCLEOTIDE SEQUENCE [LARGE SCALE GENOMIC DNA]</scope>
</reference>
<protein>
    <recommendedName>
        <fullName evidence="1">F-box domain-containing protein</fullName>
    </recommendedName>
</protein>
<feature type="domain" description="F-box" evidence="1">
    <location>
        <begin position="5"/>
        <end position="58"/>
    </location>
</feature>
<dbReference type="SUPFAM" id="SSF81383">
    <property type="entry name" value="F-box domain"/>
    <property type="match status" value="1"/>
</dbReference>
<dbReference type="InterPro" id="IPR053781">
    <property type="entry name" value="F-box_AtFBL13-like"/>
</dbReference>
<dbReference type="InterPro" id="IPR036047">
    <property type="entry name" value="F-box-like_dom_sf"/>
</dbReference>
<name>A0ABC9B0I4_9POAL</name>
<keyword evidence="3" id="KW-1185">Reference proteome</keyword>
<dbReference type="Gene3D" id="1.20.1280.50">
    <property type="match status" value="1"/>
</dbReference>
<dbReference type="CDD" id="cd22160">
    <property type="entry name" value="F-box_AtFBL13-like"/>
    <property type="match status" value="1"/>
</dbReference>
<evidence type="ECO:0000259" key="1">
    <source>
        <dbReference type="PROSITE" id="PS50181"/>
    </source>
</evidence>
<sequence>MATATAGLSDLPDDILRRILYFAPAKEAASTAILSRRWRSLWRTSGAVNLDSRSYAHFHAREFIKKTQAFAGDMPAALAAAEGPVIRKLTLHVEQIIYETNLAINSSSMLTSLLSSPAAAAGTEELRFVIADDDDGFHSRRHGRYGNMAELHFGDLPSESLRVLHVFNCSTLIAPPPPPSPPAAVLFLPRLAELRLRRCGVRLHDLRRIVEAAPQLATLHLECYHYTPMAACGIVGNDDGSEIGEEVVPSCYRIQCPAVTTLVFEACGDWPWKEGGLDLDVPRLQYFRYKGLIHLQNRLSLKLPASSSNVIRTDLHFVHSDYGDEQVQVRFWEFIQSFNATKVMKLKLDMDFNNDHVAMAEKGELFSSNRLFYNLERLELEVPCEPATACKTCALFIANLLRCCPVLRDLHLKLITRPPRTNQTGIQARSDFDKSIDHFRNCRKRRKIVLNGEEDETYDEVSDIPGLSDHSFDCLKSYLRIVSLQFWMEEPNCFGVQLAKFFAENAMVLQEISIDDGNHKMREHVNHMLKRWVPAGSSKRKNLLTTASFRESRPRKRQRKD</sequence>
<dbReference type="PROSITE" id="PS50181">
    <property type="entry name" value="FBOX"/>
    <property type="match status" value="1"/>
</dbReference>
<proteinExistence type="predicted"/>
<evidence type="ECO:0000313" key="3">
    <source>
        <dbReference type="Proteomes" id="UP001497457"/>
    </source>
</evidence>
<dbReference type="InterPro" id="IPR055302">
    <property type="entry name" value="F-box_dom-containing"/>
</dbReference>
<gene>
    <name evidence="2" type="ORF">URODEC1_LOCUS60176</name>
</gene>
<dbReference type="Pfam" id="PF00646">
    <property type="entry name" value="F-box"/>
    <property type="match status" value="1"/>
</dbReference>
<dbReference type="PANTHER" id="PTHR32141:SF26">
    <property type="entry name" value="OS08G0328600 PROTEIN"/>
    <property type="match status" value="1"/>
</dbReference>
<dbReference type="Proteomes" id="UP001497457">
    <property type="component" value="Chromosome 24b"/>
</dbReference>
<evidence type="ECO:0000313" key="2">
    <source>
        <dbReference type="EMBL" id="CAL4990268.1"/>
    </source>
</evidence>
<accession>A0ABC9B0I4</accession>
<organism evidence="2 3">
    <name type="scientific">Urochloa decumbens</name>
    <dbReference type="NCBI Taxonomy" id="240449"/>
    <lineage>
        <taxon>Eukaryota</taxon>
        <taxon>Viridiplantae</taxon>
        <taxon>Streptophyta</taxon>
        <taxon>Embryophyta</taxon>
        <taxon>Tracheophyta</taxon>
        <taxon>Spermatophyta</taxon>
        <taxon>Magnoliopsida</taxon>
        <taxon>Liliopsida</taxon>
        <taxon>Poales</taxon>
        <taxon>Poaceae</taxon>
        <taxon>PACMAD clade</taxon>
        <taxon>Panicoideae</taxon>
        <taxon>Panicodae</taxon>
        <taxon>Paniceae</taxon>
        <taxon>Melinidinae</taxon>
        <taxon>Urochloa</taxon>
    </lineage>
</organism>
<dbReference type="PANTHER" id="PTHR32141">
    <property type="match status" value="1"/>
</dbReference>